<dbReference type="HOGENOM" id="CLU_1782098_0_0_1"/>
<accession>V4A3B5</accession>
<proteinExistence type="predicted"/>
<dbReference type="KEGG" id="lgi:LOTGIDRAFT_164992"/>
<feature type="region of interest" description="Disordered" evidence="1">
    <location>
        <begin position="1"/>
        <end position="146"/>
    </location>
</feature>
<feature type="compositionally biased region" description="Polar residues" evidence="1">
    <location>
        <begin position="17"/>
        <end position="38"/>
    </location>
</feature>
<evidence type="ECO:0000313" key="2">
    <source>
        <dbReference type="EMBL" id="ESO89400.1"/>
    </source>
</evidence>
<feature type="non-terminal residue" evidence="2">
    <location>
        <position position="146"/>
    </location>
</feature>
<dbReference type="GeneID" id="20239885"/>
<feature type="compositionally biased region" description="Polar residues" evidence="1">
    <location>
        <begin position="48"/>
        <end position="68"/>
    </location>
</feature>
<sequence>MPRNGKNARGSADGKQPNKQSAKQSGNGKTSDLFSTDSNGDEQKKQPLANQTNQTKPNDNIKTSCNNKTPDDEKTRGVAKTEDNSQDSSANPQTHENAHATTEVETQPSSKKFAATRQEICNQADLTVKDNEKASSHKRPRQADVN</sequence>
<feature type="compositionally biased region" description="Polar residues" evidence="1">
    <location>
        <begin position="86"/>
        <end position="110"/>
    </location>
</feature>
<name>V4A3B5_LOTGI</name>
<evidence type="ECO:0000256" key="1">
    <source>
        <dbReference type="SAM" id="MobiDB-lite"/>
    </source>
</evidence>
<dbReference type="CTD" id="20239885"/>
<organism evidence="2 3">
    <name type="scientific">Lottia gigantea</name>
    <name type="common">Giant owl limpet</name>
    <dbReference type="NCBI Taxonomy" id="225164"/>
    <lineage>
        <taxon>Eukaryota</taxon>
        <taxon>Metazoa</taxon>
        <taxon>Spiralia</taxon>
        <taxon>Lophotrochozoa</taxon>
        <taxon>Mollusca</taxon>
        <taxon>Gastropoda</taxon>
        <taxon>Patellogastropoda</taxon>
        <taxon>Lottioidea</taxon>
        <taxon>Lottiidae</taxon>
        <taxon>Lottia</taxon>
    </lineage>
</organism>
<dbReference type="EMBL" id="KB202591">
    <property type="protein sequence ID" value="ESO89400.1"/>
    <property type="molecule type" value="Genomic_DNA"/>
</dbReference>
<dbReference type="RefSeq" id="XP_009059765.1">
    <property type="nucleotide sequence ID" value="XM_009061517.1"/>
</dbReference>
<dbReference type="AlphaFoldDB" id="V4A3B5"/>
<keyword evidence="3" id="KW-1185">Reference proteome</keyword>
<dbReference type="Proteomes" id="UP000030746">
    <property type="component" value="Unassembled WGS sequence"/>
</dbReference>
<feature type="compositionally biased region" description="Basic and acidic residues" evidence="1">
    <location>
        <begin position="69"/>
        <end position="83"/>
    </location>
</feature>
<reference evidence="2 3" key="1">
    <citation type="journal article" date="2013" name="Nature">
        <title>Insights into bilaterian evolution from three spiralian genomes.</title>
        <authorList>
            <person name="Simakov O."/>
            <person name="Marletaz F."/>
            <person name="Cho S.J."/>
            <person name="Edsinger-Gonzales E."/>
            <person name="Havlak P."/>
            <person name="Hellsten U."/>
            <person name="Kuo D.H."/>
            <person name="Larsson T."/>
            <person name="Lv J."/>
            <person name="Arendt D."/>
            <person name="Savage R."/>
            <person name="Osoegawa K."/>
            <person name="de Jong P."/>
            <person name="Grimwood J."/>
            <person name="Chapman J.A."/>
            <person name="Shapiro H."/>
            <person name="Aerts A."/>
            <person name="Otillar R.P."/>
            <person name="Terry A.Y."/>
            <person name="Boore J.L."/>
            <person name="Grigoriev I.V."/>
            <person name="Lindberg D.R."/>
            <person name="Seaver E.C."/>
            <person name="Weisblat D.A."/>
            <person name="Putnam N.H."/>
            <person name="Rokhsar D.S."/>
        </authorList>
    </citation>
    <scope>NUCLEOTIDE SEQUENCE [LARGE SCALE GENOMIC DNA]</scope>
</reference>
<evidence type="ECO:0000313" key="3">
    <source>
        <dbReference type="Proteomes" id="UP000030746"/>
    </source>
</evidence>
<gene>
    <name evidence="2" type="ORF">LOTGIDRAFT_164992</name>
</gene>
<protein>
    <submittedName>
        <fullName evidence="2">Uncharacterized protein</fullName>
    </submittedName>
</protein>